<dbReference type="AlphaFoldDB" id="A0A9Q3DDY0"/>
<reference evidence="4" key="1">
    <citation type="submission" date="2021-03" db="EMBL/GenBank/DDBJ databases">
        <title>Draft genome sequence of rust myrtle Austropuccinia psidii MF-1, a brazilian biotype.</title>
        <authorList>
            <person name="Quecine M.C."/>
            <person name="Pachon D.M.R."/>
            <person name="Bonatelli M.L."/>
            <person name="Correr F.H."/>
            <person name="Franceschini L.M."/>
            <person name="Leite T.F."/>
            <person name="Margarido G.R.A."/>
            <person name="Almeida C.A."/>
            <person name="Ferrarezi J.A."/>
            <person name="Labate C.A."/>
        </authorList>
    </citation>
    <scope>NUCLEOTIDE SEQUENCE</scope>
    <source>
        <strain evidence="4">MF-1</strain>
    </source>
</reference>
<feature type="domain" description="Integrase catalytic" evidence="3">
    <location>
        <begin position="140"/>
        <end position="261"/>
    </location>
</feature>
<evidence type="ECO:0000256" key="1">
    <source>
        <dbReference type="ARBA" id="ARBA00022884"/>
    </source>
</evidence>
<dbReference type="InterPro" id="IPR043502">
    <property type="entry name" value="DNA/RNA_pol_sf"/>
</dbReference>
<dbReference type="GO" id="GO:0003723">
    <property type="term" value="F:RNA binding"/>
    <property type="evidence" value="ECO:0007669"/>
    <property type="project" value="UniProtKB-KW"/>
</dbReference>
<evidence type="ECO:0000259" key="3">
    <source>
        <dbReference type="PROSITE" id="PS50994"/>
    </source>
</evidence>
<organism evidence="4 5">
    <name type="scientific">Austropuccinia psidii MF-1</name>
    <dbReference type="NCBI Taxonomy" id="1389203"/>
    <lineage>
        <taxon>Eukaryota</taxon>
        <taxon>Fungi</taxon>
        <taxon>Dikarya</taxon>
        <taxon>Basidiomycota</taxon>
        <taxon>Pucciniomycotina</taxon>
        <taxon>Pucciniomycetes</taxon>
        <taxon>Pucciniales</taxon>
        <taxon>Sphaerophragmiaceae</taxon>
        <taxon>Austropuccinia</taxon>
    </lineage>
</organism>
<accession>A0A9Q3DDY0</accession>
<dbReference type="PANTHER" id="PTHR37984:SF5">
    <property type="entry name" value="PROTEIN NYNRIN-LIKE"/>
    <property type="match status" value="1"/>
</dbReference>
<dbReference type="InterPro" id="IPR050951">
    <property type="entry name" value="Retrovirus_Pol_polyprotein"/>
</dbReference>
<evidence type="ECO:0000313" key="4">
    <source>
        <dbReference type="EMBL" id="MBW0498302.1"/>
    </source>
</evidence>
<sequence>MKISLKKCYFGFKELKALGHVVFGLSLGIDRNKVAAVLLKRMPQRKKEIKLFWGFEGYYRQNIKYFTSIERPLYKLCDKDTVFEMPFDRVKAFESLRQALTTPPLLLITDFKLPFKLYIDASRVGLDAALQQVQIISYKPVEGPICFISRQIKPTEARYGARGDRSYNACLVNFDRFSKNTIFLPCHKDNTATDTSPLIRNRVVSWTGIFTNIISDRNPKFTSALWTNLHQLFGTELLFLTAYHPQTDGLAERKIQTLEDMTSIHANTNHTPAILEKGWNSKLPQDSLRKEFIKINPAAASFKGMLEKTRKHAVRCMEDTFAYAKDKWHKSHAIADFKVADLVLVSTTNFKKNKGCKKLKDLFAGPFVIKPLHGENAVQVELSKELSNKHPTFPVSLIKPYKLSDA</sequence>
<comment type="caution">
    <text evidence="4">The sequence shown here is derived from an EMBL/GenBank/DDBJ whole genome shotgun (WGS) entry which is preliminary data.</text>
</comment>
<dbReference type="PROSITE" id="PS50994">
    <property type="entry name" value="INTEGRASE"/>
    <property type="match status" value="1"/>
</dbReference>
<dbReference type="EMBL" id="AVOT02014669">
    <property type="protein sequence ID" value="MBW0498302.1"/>
    <property type="molecule type" value="Genomic_DNA"/>
</dbReference>
<dbReference type="SUPFAM" id="SSF56672">
    <property type="entry name" value="DNA/RNA polymerases"/>
    <property type="match status" value="1"/>
</dbReference>
<evidence type="ECO:0000256" key="2">
    <source>
        <dbReference type="ARBA" id="ARBA00023268"/>
    </source>
</evidence>
<gene>
    <name evidence="4" type="ORF">O181_038017</name>
</gene>
<dbReference type="InterPro" id="IPR012337">
    <property type="entry name" value="RNaseH-like_sf"/>
</dbReference>
<dbReference type="PANTHER" id="PTHR37984">
    <property type="entry name" value="PROTEIN CBG26694"/>
    <property type="match status" value="1"/>
</dbReference>
<dbReference type="Gene3D" id="3.30.420.10">
    <property type="entry name" value="Ribonuclease H-like superfamily/Ribonuclease H"/>
    <property type="match status" value="1"/>
</dbReference>
<dbReference type="GO" id="GO:0005634">
    <property type="term" value="C:nucleus"/>
    <property type="evidence" value="ECO:0007669"/>
    <property type="project" value="UniProtKB-ARBA"/>
</dbReference>
<evidence type="ECO:0000313" key="5">
    <source>
        <dbReference type="Proteomes" id="UP000765509"/>
    </source>
</evidence>
<protein>
    <recommendedName>
        <fullName evidence="3">Integrase catalytic domain-containing protein</fullName>
    </recommendedName>
</protein>
<dbReference type="InterPro" id="IPR041577">
    <property type="entry name" value="RT_RNaseH_2"/>
</dbReference>
<dbReference type="Proteomes" id="UP000765509">
    <property type="component" value="Unassembled WGS sequence"/>
</dbReference>
<dbReference type="Pfam" id="PF17919">
    <property type="entry name" value="RT_RNaseH_2"/>
    <property type="match status" value="1"/>
</dbReference>
<keyword evidence="1" id="KW-0694">RNA-binding</keyword>
<dbReference type="InterPro" id="IPR056924">
    <property type="entry name" value="SH3_Tf2-1"/>
</dbReference>
<keyword evidence="2" id="KW-0511">Multifunctional enzyme</keyword>
<keyword evidence="5" id="KW-1185">Reference proteome</keyword>
<dbReference type="Gene3D" id="3.30.70.270">
    <property type="match status" value="1"/>
</dbReference>
<dbReference type="InterPro" id="IPR036397">
    <property type="entry name" value="RNaseH_sf"/>
</dbReference>
<proteinExistence type="predicted"/>
<dbReference type="InterPro" id="IPR001584">
    <property type="entry name" value="Integrase_cat-core"/>
</dbReference>
<name>A0A9Q3DDY0_9BASI</name>
<dbReference type="OrthoDB" id="3158924at2759"/>
<dbReference type="Pfam" id="PF24626">
    <property type="entry name" value="SH3_Tf2-1"/>
    <property type="match status" value="1"/>
</dbReference>
<dbReference type="GO" id="GO:0003824">
    <property type="term" value="F:catalytic activity"/>
    <property type="evidence" value="ECO:0007669"/>
    <property type="project" value="UniProtKB-KW"/>
</dbReference>
<dbReference type="GO" id="GO:0015074">
    <property type="term" value="P:DNA integration"/>
    <property type="evidence" value="ECO:0007669"/>
    <property type="project" value="InterPro"/>
</dbReference>
<dbReference type="InterPro" id="IPR043128">
    <property type="entry name" value="Rev_trsase/Diguanyl_cyclase"/>
</dbReference>
<dbReference type="SUPFAM" id="SSF53098">
    <property type="entry name" value="Ribonuclease H-like"/>
    <property type="match status" value="1"/>
</dbReference>